<keyword evidence="1" id="KW-0812">Transmembrane</keyword>
<dbReference type="AlphaFoldDB" id="M5TY78"/>
<evidence type="ECO:0000313" key="2">
    <source>
        <dbReference type="EMBL" id="EMI54145.1"/>
    </source>
</evidence>
<gene>
    <name evidence="2" type="ORF">RSSM_04415</name>
</gene>
<feature type="transmembrane region" description="Helical" evidence="1">
    <location>
        <begin position="20"/>
        <end position="45"/>
    </location>
</feature>
<evidence type="ECO:0000313" key="3">
    <source>
        <dbReference type="Proteomes" id="UP000011885"/>
    </source>
</evidence>
<keyword evidence="3" id="KW-1185">Reference proteome</keyword>
<accession>M5TY78</accession>
<sequence>MISNGPASIEYQLSHDPITLALKGMSSIMGLVSLFAVPSGAWLAWHFPFGLETSLHRVASLTTYFALFVFSFWFYYADPFWAFYWYAYAR</sequence>
<dbReference type="PATRIC" id="fig|1263870.3.peg.4668"/>
<dbReference type="EMBL" id="ANOH01000296">
    <property type="protein sequence ID" value="EMI54145.1"/>
    <property type="molecule type" value="Genomic_DNA"/>
</dbReference>
<name>M5TY78_9BACT</name>
<reference evidence="2 3" key="1">
    <citation type="journal article" date="2013" name="Mar. Genomics">
        <title>Expression of sulfatases in Rhodopirellula baltica and the diversity of sulfatases in the genus Rhodopirellula.</title>
        <authorList>
            <person name="Wegner C.E."/>
            <person name="Richter-Heitmann T."/>
            <person name="Klindworth A."/>
            <person name="Klockow C."/>
            <person name="Richter M."/>
            <person name="Achstetter T."/>
            <person name="Glockner F.O."/>
            <person name="Harder J."/>
        </authorList>
    </citation>
    <scope>NUCLEOTIDE SEQUENCE [LARGE SCALE GENOMIC DNA]</scope>
    <source>
        <strain evidence="2 3">SM41</strain>
    </source>
</reference>
<feature type="transmembrane region" description="Helical" evidence="1">
    <location>
        <begin position="65"/>
        <end position="87"/>
    </location>
</feature>
<organism evidence="2 3">
    <name type="scientific">Rhodopirellula sallentina SM41</name>
    <dbReference type="NCBI Taxonomy" id="1263870"/>
    <lineage>
        <taxon>Bacteria</taxon>
        <taxon>Pseudomonadati</taxon>
        <taxon>Planctomycetota</taxon>
        <taxon>Planctomycetia</taxon>
        <taxon>Pirellulales</taxon>
        <taxon>Pirellulaceae</taxon>
        <taxon>Rhodopirellula</taxon>
    </lineage>
</organism>
<keyword evidence="1" id="KW-0472">Membrane</keyword>
<proteinExistence type="predicted"/>
<protein>
    <submittedName>
        <fullName evidence="2">Membrane protein</fullName>
    </submittedName>
</protein>
<keyword evidence="1" id="KW-1133">Transmembrane helix</keyword>
<evidence type="ECO:0000256" key="1">
    <source>
        <dbReference type="SAM" id="Phobius"/>
    </source>
</evidence>
<dbReference type="Proteomes" id="UP000011885">
    <property type="component" value="Unassembled WGS sequence"/>
</dbReference>
<comment type="caution">
    <text evidence="2">The sequence shown here is derived from an EMBL/GenBank/DDBJ whole genome shotgun (WGS) entry which is preliminary data.</text>
</comment>